<proteinExistence type="predicted"/>
<dbReference type="InterPro" id="IPR001283">
    <property type="entry name" value="CRISP-related"/>
</dbReference>
<dbReference type="InterPro" id="IPR018244">
    <property type="entry name" value="Allrgn_V5/Tpx1_CS"/>
</dbReference>
<dbReference type="Proteomes" id="UP000677054">
    <property type="component" value="Unassembled WGS sequence"/>
</dbReference>
<accession>A0A7R9ABT8</accession>
<dbReference type="PRINTS" id="PR00837">
    <property type="entry name" value="V5TPXLIKE"/>
</dbReference>
<protein>
    <recommendedName>
        <fullName evidence="1">SCP domain-containing protein</fullName>
    </recommendedName>
</protein>
<keyword evidence="3" id="KW-1185">Reference proteome</keyword>
<dbReference type="PANTHER" id="PTHR10334">
    <property type="entry name" value="CYSTEINE-RICH SECRETORY PROTEIN-RELATED"/>
    <property type="match status" value="1"/>
</dbReference>
<dbReference type="CDD" id="cd05380">
    <property type="entry name" value="CAP_euk"/>
    <property type="match status" value="1"/>
</dbReference>
<dbReference type="Gene3D" id="3.40.33.10">
    <property type="entry name" value="CAP"/>
    <property type="match status" value="1"/>
</dbReference>
<dbReference type="InterPro" id="IPR002413">
    <property type="entry name" value="V5_allergen-like"/>
</dbReference>
<dbReference type="PRINTS" id="PR00838">
    <property type="entry name" value="V5ALLERGEN"/>
</dbReference>
<organism evidence="2">
    <name type="scientific">Darwinula stevensoni</name>
    <dbReference type="NCBI Taxonomy" id="69355"/>
    <lineage>
        <taxon>Eukaryota</taxon>
        <taxon>Metazoa</taxon>
        <taxon>Ecdysozoa</taxon>
        <taxon>Arthropoda</taxon>
        <taxon>Crustacea</taxon>
        <taxon>Oligostraca</taxon>
        <taxon>Ostracoda</taxon>
        <taxon>Podocopa</taxon>
        <taxon>Podocopida</taxon>
        <taxon>Darwinulocopina</taxon>
        <taxon>Darwinuloidea</taxon>
        <taxon>Darwinulidae</taxon>
        <taxon>Darwinula</taxon>
    </lineage>
</organism>
<dbReference type="InterPro" id="IPR035940">
    <property type="entry name" value="CAP_sf"/>
</dbReference>
<name>A0A7R9ABT8_9CRUS</name>
<feature type="domain" description="SCP" evidence="1">
    <location>
        <begin position="83"/>
        <end position="293"/>
    </location>
</feature>
<dbReference type="EMBL" id="CAJPEV010003196">
    <property type="protein sequence ID" value="CAG0899177.1"/>
    <property type="molecule type" value="Genomic_DNA"/>
</dbReference>
<dbReference type="Pfam" id="PF00188">
    <property type="entry name" value="CAP"/>
    <property type="match status" value="1"/>
</dbReference>
<evidence type="ECO:0000313" key="3">
    <source>
        <dbReference type="Proteomes" id="UP000677054"/>
    </source>
</evidence>
<dbReference type="AlphaFoldDB" id="A0A7R9ABT8"/>
<sequence>MLLLQLTPYLEALKVLLRILGKHFLVLAVVLVVMLRDGLGFPEKRGNCPASTSVGGTPGASNCYSSSPSANCGSVAGSGVSALEKQAIVDAHNSYRTRVASGLEVLGNPGPQPNASNMRRMVSSVCTCRFDRHLNIAIKLHTTPIDRLVLRQHLGHHSNLRLDSETSVCYQVWDDKLAATAQGLANTCNYAHDTTACRTFGTSLGWVGQNLYWSWSSPAVAQANWAAAIQSWYNEVTSFNSTFISPYQFKSSTGHYTQVVWADTYSVGCGYIAYGGGSNLYVCNYGPGGNVLGTTMYGSGTPCSCCISTCSNGAEVEDGEHICEEEQESLACGEGEGGEREDCRLERGEELETGEEGSFFLIFLFTGMANT</sequence>
<evidence type="ECO:0000313" key="2">
    <source>
        <dbReference type="EMBL" id="CAD7250984.1"/>
    </source>
</evidence>
<dbReference type="EMBL" id="LR902713">
    <property type="protein sequence ID" value="CAD7250984.1"/>
    <property type="molecule type" value="Genomic_DNA"/>
</dbReference>
<dbReference type="GO" id="GO:0005576">
    <property type="term" value="C:extracellular region"/>
    <property type="evidence" value="ECO:0007669"/>
    <property type="project" value="InterPro"/>
</dbReference>
<dbReference type="PROSITE" id="PS01010">
    <property type="entry name" value="CRISP_2"/>
    <property type="match status" value="1"/>
</dbReference>
<evidence type="ECO:0000259" key="1">
    <source>
        <dbReference type="SMART" id="SM00198"/>
    </source>
</evidence>
<dbReference type="SUPFAM" id="SSF55797">
    <property type="entry name" value="PR-1-like"/>
    <property type="match status" value="2"/>
</dbReference>
<dbReference type="InterPro" id="IPR014044">
    <property type="entry name" value="CAP_dom"/>
</dbReference>
<dbReference type="OrthoDB" id="414826at2759"/>
<dbReference type="PROSITE" id="PS01009">
    <property type="entry name" value="CRISP_1"/>
    <property type="match status" value="1"/>
</dbReference>
<dbReference type="SMART" id="SM00198">
    <property type="entry name" value="SCP"/>
    <property type="match status" value="1"/>
</dbReference>
<gene>
    <name evidence="2" type="ORF">DSTB1V02_LOCUS10753</name>
</gene>
<reference evidence="2" key="1">
    <citation type="submission" date="2020-11" db="EMBL/GenBank/DDBJ databases">
        <authorList>
            <person name="Tran Van P."/>
        </authorList>
    </citation>
    <scope>NUCLEOTIDE SEQUENCE</scope>
</reference>